<keyword evidence="3" id="KW-1185">Reference proteome</keyword>
<evidence type="ECO:0000256" key="1">
    <source>
        <dbReference type="SAM" id="SignalP"/>
    </source>
</evidence>
<organism evidence="2 3">
    <name type="scientific">Exaiptasia diaphana</name>
    <name type="common">Tropical sea anemone</name>
    <name type="synonym">Aiptasia pulchella</name>
    <dbReference type="NCBI Taxonomy" id="2652724"/>
    <lineage>
        <taxon>Eukaryota</taxon>
        <taxon>Metazoa</taxon>
        <taxon>Cnidaria</taxon>
        <taxon>Anthozoa</taxon>
        <taxon>Hexacorallia</taxon>
        <taxon>Actiniaria</taxon>
        <taxon>Aiptasiidae</taxon>
        <taxon>Exaiptasia</taxon>
    </lineage>
</organism>
<dbReference type="KEGG" id="epa:110236761"/>
<dbReference type="GeneID" id="110236761"/>
<dbReference type="EnsemblMetazoa" id="XM_028658393.1">
    <property type="protein sequence ID" value="XP_028514194.1"/>
    <property type="gene ID" value="LOC110236761"/>
</dbReference>
<evidence type="ECO:0000313" key="3">
    <source>
        <dbReference type="Proteomes" id="UP000887567"/>
    </source>
</evidence>
<feature type="chain" id="PRO_5036880139" evidence="1">
    <location>
        <begin position="24"/>
        <end position="209"/>
    </location>
</feature>
<protein>
    <submittedName>
        <fullName evidence="2">Uncharacterized protein</fullName>
    </submittedName>
</protein>
<dbReference type="Proteomes" id="UP000887567">
    <property type="component" value="Unplaced"/>
</dbReference>
<dbReference type="RefSeq" id="XP_028514194.1">
    <property type="nucleotide sequence ID" value="XM_028658393.1"/>
</dbReference>
<reference evidence="2" key="1">
    <citation type="submission" date="2022-11" db="UniProtKB">
        <authorList>
            <consortium name="EnsemblMetazoa"/>
        </authorList>
    </citation>
    <scope>IDENTIFICATION</scope>
</reference>
<evidence type="ECO:0000313" key="2">
    <source>
        <dbReference type="EnsemblMetazoa" id="XP_028514194.1"/>
    </source>
</evidence>
<dbReference type="OrthoDB" id="5959545at2759"/>
<feature type="signal peptide" evidence="1">
    <location>
        <begin position="1"/>
        <end position="23"/>
    </location>
</feature>
<accession>A0A913YGJ9</accession>
<dbReference type="AlphaFoldDB" id="A0A913YGJ9"/>
<name>A0A913YGJ9_EXADI</name>
<keyword evidence="1" id="KW-0732">Signal</keyword>
<proteinExistence type="predicted"/>
<sequence>MQASCTLLLCVVVFMTCFQVSFGTNCEAKAINECVVQGYIKGFSAVNTTLDDIGLHCTLDRKLLQCTERALNACGKTPTLLALGRAVLSYIVFDRNLGVCRKRGYWTMYQLLKTDAPFEDKTNWNYKILTLLHYSQYSDCAKKINENCLKAFVHKMKVLPDLCTNIPFKYNCIKPTTDCPAKILHDILNVFPDEANKVLAGLCQPQDSG</sequence>